<name>A0A9P6JU84_9AGAR</name>
<dbReference type="Pfam" id="PF20434">
    <property type="entry name" value="BD-FAE"/>
    <property type="match status" value="1"/>
</dbReference>
<comment type="caution">
    <text evidence="3">The sequence shown here is derived from an EMBL/GenBank/DDBJ whole genome shotgun (WGS) entry which is preliminary data.</text>
</comment>
<dbReference type="SUPFAM" id="SSF53474">
    <property type="entry name" value="alpha/beta-Hydrolases"/>
    <property type="match status" value="1"/>
</dbReference>
<sequence length="278" mass="31517">MSYSKKVGIPYAIGAAHSENDPRRHFDIYFNPDKLYDDKSLPPLICFIHGGAWRAEDKKDHESIARRLLTATGCPVAVTNYRLTPAGNDDPQFRHPMHAQDLLSFLIFVQSWTAPPCGYDNSKIVLVGHSCSAHMICSILLDSKEPSLEPTLALLRSIKAVIASEGIYDLDKIVANYGEYLDWFIKPTFGPPNSTYYDLNLSANQWPIRREARGIQWLLIHSDGDNLVHKSQSKQMEAHLESARVRVELDTQSCREEHDEVLHSESYVKVVTELVRKL</sequence>
<organism evidence="3 4">
    <name type="scientific">Crepidotus variabilis</name>
    <dbReference type="NCBI Taxonomy" id="179855"/>
    <lineage>
        <taxon>Eukaryota</taxon>
        <taxon>Fungi</taxon>
        <taxon>Dikarya</taxon>
        <taxon>Basidiomycota</taxon>
        <taxon>Agaricomycotina</taxon>
        <taxon>Agaricomycetes</taxon>
        <taxon>Agaricomycetidae</taxon>
        <taxon>Agaricales</taxon>
        <taxon>Agaricineae</taxon>
        <taxon>Crepidotaceae</taxon>
        <taxon>Crepidotus</taxon>
    </lineage>
</organism>
<dbReference type="Proteomes" id="UP000807306">
    <property type="component" value="Unassembled WGS sequence"/>
</dbReference>
<evidence type="ECO:0000313" key="4">
    <source>
        <dbReference type="Proteomes" id="UP000807306"/>
    </source>
</evidence>
<dbReference type="EMBL" id="MU157832">
    <property type="protein sequence ID" value="KAF9532265.1"/>
    <property type="molecule type" value="Genomic_DNA"/>
</dbReference>
<dbReference type="InterPro" id="IPR049492">
    <property type="entry name" value="BD-FAE-like_dom"/>
</dbReference>
<gene>
    <name evidence="3" type="ORF">CPB83DRAFT_903814</name>
</gene>
<accession>A0A9P6JU84</accession>
<dbReference type="InterPro" id="IPR029058">
    <property type="entry name" value="AB_hydrolase_fold"/>
</dbReference>
<dbReference type="Gene3D" id="3.40.50.1820">
    <property type="entry name" value="alpha/beta hydrolase"/>
    <property type="match status" value="1"/>
</dbReference>
<dbReference type="OrthoDB" id="6495301at2759"/>
<reference evidence="3" key="1">
    <citation type="submission" date="2020-11" db="EMBL/GenBank/DDBJ databases">
        <authorList>
            <consortium name="DOE Joint Genome Institute"/>
            <person name="Ahrendt S."/>
            <person name="Riley R."/>
            <person name="Andreopoulos W."/>
            <person name="Labutti K."/>
            <person name="Pangilinan J."/>
            <person name="Ruiz-Duenas F.J."/>
            <person name="Barrasa J.M."/>
            <person name="Sanchez-Garcia M."/>
            <person name="Camarero S."/>
            <person name="Miyauchi S."/>
            <person name="Serrano A."/>
            <person name="Linde D."/>
            <person name="Babiker R."/>
            <person name="Drula E."/>
            <person name="Ayuso-Fernandez I."/>
            <person name="Pacheco R."/>
            <person name="Padilla G."/>
            <person name="Ferreira P."/>
            <person name="Barriuso J."/>
            <person name="Kellner H."/>
            <person name="Castanera R."/>
            <person name="Alfaro M."/>
            <person name="Ramirez L."/>
            <person name="Pisabarro A.G."/>
            <person name="Kuo A."/>
            <person name="Tritt A."/>
            <person name="Lipzen A."/>
            <person name="He G."/>
            <person name="Yan M."/>
            <person name="Ng V."/>
            <person name="Cullen D."/>
            <person name="Martin F."/>
            <person name="Rosso M.-N."/>
            <person name="Henrissat B."/>
            <person name="Hibbett D."/>
            <person name="Martinez A.T."/>
            <person name="Grigoriev I.V."/>
        </authorList>
    </citation>
    <scope>NUCLEOTIDE SEQUENCE</scope>
    <source>
        <strain evidence="3">CBS 506.95</strain>
    </source>
</reference>
<dbReference type="PANTHER" id="PTHR48081">
    <property type="entry name" value="AB HYDROLASE SUPERFAMILY PROTEIN C4A8.06C"/>
    <property type="match status" value="1"/>
</dbReference>
<dbReference type="GO" id="GO:0016787">
    <property type="term" value="F:hydrolase activity"/>
    <property type="evidence" value="ECO:0007669"/>
    <property type="project" value="UniProtKB-KW"/>
</dbReference>
<proteinExistence type="predicted"/>
<evidence type="ECO:0000256" key="1">
    <source>
        <dbReference type="ARBA" id="ARBA00022801"/>
    </source>
</evidence>
<protein>
    <submittedName>
        <fullName evidence="3">Alpha/Beta hydrolase protein</fullName>
    </submittedName>
</protein>
<dbReference type="InterPro" id="IPR050300">
    <property type="entry name" value="GDXG_lipolytic_enzyme"/>
</dbReference>
<feature type="domain" description="BD-FAE-like" evidence="2">
    <location>
        <begin position="27"/>
        <end position="240"/>
    </location>
</feature>
<evidence type="ECO:0000313" key="3">
    <source>
        <dbReference type="EMBL" id="KAF9532265.1"/>
    </source>
</evidence>
<dbReference type="AlphaFoldDB" id="A0A9P6JU84"/>
<keyword evidence="1 3" id="KW-0378">Hydrolase</keyword>
<dbReference type="PANTHER" id="PTHR48081:SF33">
    <property type="entry name" value="KYNURENINE FORMAMIDASE"/>
    <property type="match status" value="1"/>
</dbReference>
<evidence type="ECO:0000259" key="2">
    <source>
        <dbReference type="Pfam" id="PF20434"/>
    </source>
</evidence>
<keyword evidence="4" id="KW-1185">Reference proteome</keyword>